<keyword evidence="3" id="KW-1185">Reference proteome</keyword>
<protein>
    <submittedName>
        <fullName evidence="2">Uncharacterized protein</fullName>
    </submittedName>
</protein>
<feature type="compositionally biased region" description="Basic residues" evidence="1">
    <location>
        <begin position="313"/>
        <end position="326"/>
    </location>
</feature>
<dbReference type="KEGG" id="sre:PTSG_03434"/>
<gene>
    <name evidence="2" type="ORF">PTSG_03434</name>
</gene>
<dbReference type="RefSeq" id="XP_004996020.1">
    <property type="nucleotide sequence ID" value="XM_004995963.1"/>
</dbReference>
<feature type="region of interest" description="Disordered" evidence="1">
    <location>
        <begin position="266"/>
        <end position="326"/>
    </location>
</feature>
<reference evidence="2" key="1">
    <citation type="submission" date="2009-08" db="EMBL/GenBank/DDBJ databases">
        <title>Annotation of Salpingoeca rosetta.</title>
        <authorList>
            <consortium name="The Broad Institute Genome Sequencing Platform"/>
            <person name="Russ C."/>
            <person name="Cuomo C."/>
            <person name="Burger G."/>
            <person name="Gray M.W."/>
            <person name="Holland P.W.H."/>
            <person name="King N."/>
            <person name="Lang F.B.F."/>
            <person name="Roger A.J."/>
            <person name="Ruiz-Trillo I."/>
            <person name="Young S.K."/>
            <person name="Zeng Q."/>
            <person name="Gargeya S."/>
            <person name="Alvarado L."/>
            <person name="Berlin A."/>
            <person name="Chapman S.B."/>
            <person name="Chen Z."/>
            <person name="Freedman E."/>
            <person name="Gellesch M."/>
            <person name="Goldberg J."/>
            <person name="Griggs A."/>
            <person name="Gujja S."/>
            <person name="Heilman E."/>
            <person name="Heiman D."/>
            <person name="Howarth C."/>
            <person name="Mehta T."/>
            <person name="Neiman D."/>
            <person name="Pearson M."/>
            <person name="Roberts A."/>
            <person name="Saif S."/>
            <person name="Shea T."/>
            <person name="Shenoy N."/>
            <person name="Sisk P."/>
            <person name="Stolte C."/>
            <person name="Sykes S."/>
            <person name="White J."/>
            <person name="Yandava C."/>
            <person name="Haas B."/>
            <person name="Nusbaum C."/>
            <person name="Birren B."/>
        </authorList>
    </citation>
    <scope>NUCLEOTIDE SEQUENCE [LARGE SCALE GENOMIC DNA]</scope>
    <source>
        <strain evidence="2">ATCC 50818</strain>
    </source>
</reference>
<organism evidence="3">
    <name type="scientific">Salpingoeca rosetta (strain ATCC 50818 / BSB-021)</name>
    <dbReference type="NCBI Taxonomy" id="946362"/>
    <lineage>
        <taxon>Eukaryota</taxon>
        <taxon>Choanoflagellata</taxon>
        <taxon>Craspedida</taxon>
        <taxon>Salpingoecidae</taxon>
        <taxon>Salpingoeca</taxon>
    </lineage>
</organism>
<dbReference type="GeneID" id="16076607"/>
<feature type="compositionally biased region" description="Low complexity" evidence="1">
    <location>
        <begin position="292"/>
        <end position="312"/>
    </location>
</feature>
<dbReference type="EMBL" id="GL832961">
    <property type="protein sequence ID" value="EGD82784.1"/>
    <property type="molecule type" value="Genomic_DNA"/>
</dbReference>
<dbReference type="InParanoid" id="F2U568"/>
<dbReference type="Proteomes" id="UP000007799">
    <property type="component" value="Unassembled WGS sequence"/>
</dbReference>
<proteinExistence type="predicted"/>
<sequence>MAPSAPITGTPEIVLQLGQVTDSNFYRWSVIKRLLQDDQRKRGGKDPFVVLEYGSNLGSISIPLASTFPLATVISVESGDVDPAQRHSLPYEVKVMGKVKFHEQVLTTLGVDNNAVCKASVSMAMLQRLQTARVRFDFQLLLDFVHHIDADSFEELSAFLRALVPLARVTVIEIPRVDADAADANAWFSKGSAIQTVREALSLLPYTRVDSLVGGRQTIQLIAIENTAVSEGLALAPGHAFCQQAFDVLRCENELQSAWCPGTAGANAQQGGGGGGRGAVNLRPDAIRHGGSKQQQQQEQESKSKVTTTTTTTRRRPTTTKKYVKL</sequence>
<evidence type="ECO:0000313" key="3">
    <source>
        <dbReference type="Proteomes" id="UP000007799"/>
    </source>
</evidence>
<evidence type="ECO:0000313" key="2">
    <source>
        <dbReference type="EMBL" id="EGD82784.1"/>
    </source>
</evidence>
<name>F2U568_SALR5</name>
<accession>F2U568</accession>
<dbReference type="AlphaFoldDB" id="F2U568"/>
<evidence type="ECO:0000256" key="1">
    <source>
        <dbReference type="SAM" id="MobiDB-lite"/>
    </source>
</evidence>